<comment type="similarity">
    <text evidence="2">Belongs to the AP-2 family.</text>
</comment>
<reference evidence="10" key="1">
    <citation type="submission" date="2022-11" db="UniProtKB">
        <authorList>
            <consortium name="WormBaseParasite"/>
        </authorList>
    </citation>
    <scope>IDENTIFICATION</scope>
</reference>
<evidence type="ECO:0000256" key="3">
    <source>
        <dbReference type="ARBA" id="ARBA00023015"/>
    </source>
</evidence>
<dbReference type="GO" id="GO:0005634">
    <property type="term" value="C:nucleus"/>
    <property type="evidence" value="ECO:0007669"/>
    <property type="project" value="UniProtKB-SubCell"/>
</dbReference>
<evidence type="ECO:0000256" key="2">
    <source>
        <dbReference type="ARBA" id="ARBA00007770"/>
    </source>
</evidence>
<accession>A0A914QBX4</accession>
<evidence type="ECO:0000313" key="10">
    <source>
        <dbReference type="WBParaSite" id="PDA_v2.g29185.t1"/>
    </source>
</evidence>
<dbReference type="GO" id="GO:0042127">
    <property type="term" value="P:regulation of cell population proliferation"/>
    <property type="evidence" value="ECO:0007669"/>
    <property type="project" value="TreeGrafter"/>
</dbReference>
<dbReference type="GO" id="GO:0000977">
    <property type="term" value="F:RNA polymerase II transcription regulatory region sequence-specific DNA binding"/>
    <property type="evidence" value="ECO:0007669"/>
    <property type="project" value="TreeGrafter"/>
</dbReference>
<keyword evidence="3" id="KW-0805">Transcription regulation</keyword>
<evidence type="ECO:0000256" key="4">
    <source>
        <dbReference type="ARBA" id="ARBA00023125"/>
    </source>
</evidence>
<keyword evidence="4" id="KW-0238">DNA-binding</keyword>
<feature type="compositionally biased region" description="Polar residues" evidence="7">
    <location>
        <begin position="80"/>
        <end position="91"/>
    </location>
</feature>
<organism evidence="9 10">
    <name type="scientific">Panagrolaimus davidi</name>
    <dbReference type="NCBI Taxonomy" id="227884"/>
    <lineage>
        <taxon>Eukaryota</taxon>
        <taxon>Metazoa</taxon>
        <taxon>Ecdysozoa</taxon>
        <taxon>Nematoda</taxon>
        <taxon>Chromadorea</taxon>
        <taxon>Rhabditida</taxon>
        <taxon>Tylenchina</taxon>
        <taxon>Panagrolaimomorpha</taxon>
        <taxon>Panagrolaimoidea</taxon>
        <taxon>Panagrolaimidae</taxon>
        <taxon>Panagrolaimus</taxon>
    </lineage>
</organism>
<feature type="compositionally biased region" description="Low complexity" evidence="7">
    <location>
        <begin position="125"/>
        <end position="137"/>
    </location>
</feature>
<evidence type="ECO:0000259" key="8">
    <source>
        <dbReference type="Pfam" id="PF03299"/>
    </source>
</evidence>
<feature type="region of interest" description="Disordered" evidence="7">
    <location>
        <begin position="125"/>
        <end position="147"/>
    </location>
</feature>
<evidence type="ECO:0000313" key="9">
    <source>
        <dbReference type="Proteomes" id="UP000887578"/>
    </source>
</evidence>
<dbReference type="InterPro" id="IPR004979">
    <property type="entry name" value="TF_AP2"/>
</dbReference>
<evidence type="ECO:0000256" key="5">
    <source>
        <dbReference type="ARBA" id="ARBA00023163"/>
    </source>
</evidence>
<keyword evidence="9" id="KW-1185">Reference proteome</keyword>
<sequence length="362" mass="39357">MDSNQLTFTDIINSLLPFSSSSNSPSSSSDLSGGVATNAIAELIRKRRNRLENEKKAKGDFENSEDENYSPPKLIKVEESSTPTTNDNDSFLTDTDSLNAFSDSSTLSLLSNLFSPWSQSSSDSSLTSPPSLSSLNPNGETPSFSCNPSSSAIIIPQKKSIGDEFAVVCGRLSLLNSQKYTITIGEMARRIFGKEEFGYSLLGGILRRAKTPNATNQLKAELEAVGIQVERGRRRSTKLTLFGGLLEGEAVQLGKDYDSIISTSFPSQIIAKYLTEAAKEEERLEKIEKLKAARSFVNEFLAILNQDASPILDLYPLPTLPAEIQAPLTNFSILTHGFGILAVKSTMEMYGQTLDAQILALS</sequence>
<keyword evidence="6" id="KW-0539">Nucleus</keyword>
<evidence type="ECO:0000256" key="6">
    <source>
        <dbReference type="ARBA" id="ARBA00023242"/>
    </source>
</evidence>
<feature type="compositionally biased region" description="Polar residues" evidence="7">
    <location>
        <begin position="138"/>
        <end position="147"/>
    </location>
</feature>
<keyword evidence="5" id="KW-0804">Transcription</keyword>
<evidence type="ECO:0000256" key="1">
    <source>
        <dbReference type="ARBA" id="ARBA00004123"/>
    </source>
</evidence>
<dbReference type="PANTHER" id="PTHR10812:SF17">
    <property type="entry name" value="TRANSCRIPTION FACTOR AP-2, ISOFORM D"/>
    <property type="match status" value="1"/>
</dbReference>
<dbReference type="Pfam" id="PF03299">
    <property type="entry name" value="TF_AP-2"/>
    <property type="match status" value="1"/>
</dbReference>
<dbReference type="InterPro" id="IPR013854">
    <property type="entry name" value="TF_AP2_C"/>
</dbReference>
<dbReference type="GO" id="GO:0000981">
    <property type="term" value="F:DNA-binding transcription factor activity, RNA polymerase II-specific"/>
    <property type="evidence" value="ECO:0007669"/>
    <property type="project" value="TreeGrafter"/>
</dbReference>
<comment type="subcellular location">
    <subcellularLocation>
        <location evidence="1">Nucleus</location>
    </subcellularLocation>
</comment>
<feature type="region of interest" description="Disordered" evidence="7">
    <location>
        <begin position="54"/>
        <end position="91"/>
    </location>
</feature>
<feature type="domain" description="Transcription factor AP-2 C-terminal" evidence="8">
    <location>
        <begin position="165"/>
        <end position="352"/>
    </location>
</feature>
<dbReference type="Proteomes" id="UP000887578">
    <property type="component" value="Unplaced"/>
</dbReference>
<dbReference type="PRINTS" id="PR01748">
    <property type="entry name" value="AP2TNSCPFCT"/>
</dbReference>
<dbReference type="WBParaSite" id="PDA_v2.g29185.t1">
    <property type="protein sequence ID" value="PDA_v2.g29185.t1"/>
    <property type="gene ID" value="PDA_v2.g29185"/>
</dbReference>
<proteinExistence type="inferred from homology"/>
<dbReference type="AlphaFoldDB" id="A0A914QBX4"/>
<dbReference type="PANTHER" id="PTHR10812">
    <property type="entry name" value="TRANSCRIPTION FACTOR AP-2"/>
    <property type="match status" value="1"/>
</dbReference>
<name>A0A914QBX4_9BILA</name>
<protein>
    <submittedName>
        <fullName evidence="10">Transcription factor AP-2 C-terminal domain-containing protein</fullName>
    </submittedName>
</protein>
<evidence type="ECO:0000256" key="7">
    <source>
        <dbReference type="SAM" id="MobiDB-lite"/>
    </source>
</evidence>